<accession>A0A6A4W9S4</accession>
<dbReference type="InterPro" id="IPR005123">
    <property type="entry name" value="Oxoglu/Fe-dep_dioxygenase_dom"/>
</dbReference>
<dbReference type="AlphaFoldDB" id="A0A6A4W9S4"/>
<dbReference type="GO" id="GO:0004656">
    <property type="term" value="F:procollagen-proline 4-dioxygenase activity"/>
    <property type="evidence" value="ECO:0007669"/>
    <property type="project" value="UniProtKB-EC"/>
</dbReference>
<keyword evidence="15" id="KW-0732">Signal</keyword>
<dbReference type="InterPro" id="IPR013547">
    <property type="entry name" value="P4H_N"/>
</dbReference>
<evidence type="ECO:0000313" key="18">
    <source>
        <dbReference type="Proteomes" id="UP000440578"/>
    </source>
</evidence>
<name>A0A6A4W9S4_AMPAM</name>
<feature type="domain" description="Fe2OG dioxygenase" evidence="16">
    <location>
        <begin position="420"/>
        <end position="528"/>
    </location>
</feature>
<evidence type="ECO:0000256" key="10">
    <source>
        <dbReference type="ARBA" id="ARBA00023002"/>
    </source>
</evidence>
<evidence type="ECO:0000259" key="16">
    <source>
        <dbReference type="PROSITE" id="PS51471"/>
    </source>
</evidence>
<keyword evidence="8" id="KW-0847">Vitamin C</keyword>
<dbReference type="GO" id="GO:0005506">
    <property type="term" value="F:iron ion binding"/>
    <property type="evidence" value="ECO:0007669"/>
    <property type="project" value="InterPro"/>
</dbReference>
<evidence type="ECO:0000256" key="3">
    <source>
        <dbReference type="ARBA" id="ARBA00004319"/>
    </source>
</evidence>
<keyword evidence="10" id="KW-0560">Oxidoreductase</keyword>
<evidence type="ECO:0000256" key="1">
    <source>
        <dbReference type="ARBA" id="ARBA00001961"/>
    </source>
</evidence>
<evidence type="ECO:0000313" key="17">
    <source>
        <dbReference type="EMBL" id="KAF0304156.1"/>
    </source>
</evidence>
<dbReference type="InterPro" id="IPR045054">
    <property type="entry name" value="P4HA-like"/>
</dbReference>
<dbReference type="InterPro" id="IPR011990">
    <property type="entry name" value="TPR-like_helical_dom_sf"/>
</dbReference>
<sequence>MRVLAFIAPLLAASVCHGEIFTALVDMEHLAYTERELLGMLDRAIQAEEQKIQTLKKYMEQYQRVNRELVDNQEAYLHNPVNAYLVVKRLAADWKIVQGVITENVGSKFVENITQVSESLRIPDDEDLNGAAMALIRLQDTYRLNTADIASGEIQGSRLKRQLTAGDCFELGRQSYNNADFKHTALWMEEAWKIWRSESDERTAPLGDILEYLAFSTYKMGDVEGALRLTNQLLDEEPGHPRGVGNKAYYEQELAKQASTVRRQRKGETGEEEDLDVSVREGYTVPESTEEARLPERDMYEAMCRGEITVPPSKARKLKCYYAHNSAPFLLLQPIRAEDLYLKPHLVMYHDVMYDSEIEAIKQLASPRLARATVQNSKTGQLETASYRISKSAWLKQGEHPLVDQVNRRVAQLTGLNLDTAEELQVVNYGMGGHYEPHFDFARKEETNAFKSLGTGNRIATFIFYMSDVEAGGATVFPEIGAAVWPRKGSAAFWYNLHRSGEGDYDTRHAACPVLIGSKWVSNKWIHEIGQEFARPCGLTPDE</sequence>
<evidence type="ECO:0000256" key="12">
    <source>
        <dbReference type="ARBA" id="ARBA00023180"/>
    </source>
</evidence>
<comment type="similarity">
    <text evidence="4">Belongs to the P4HA family.</text>
</comment>
<organism evidence="17 18">
    <name type="scientific">Amphibalanus amphitrite</name>
    <name type="common">Striped barnacle</name>
    <name type="synonym">Balanus amphitrite</name>
    <dbReference type="NCBI Taxonomy" id="1232801"/>
    <lineage>
        <taxon>Eukaryota</taxon>
        <taxon>Metazoa</taxon>
        <taxon>Ecdysozoa</taxon>
        <taxon>Arthropoda</taxon>
        <taxon>Crustacea</taxon>
        <taxon>Multicrustacea</taxon>
        <taxon>Cirripedia</taxon>
        <taxon>Thoracica</taxon>
        <taxon>Thoracicalcarea</taxon>
        <taxon>Balanomorpha</taxon>
        <taxon>Balanoidea</taxon>
        <taxon>Balanidae</taxon>
        <taxon>Amphibalaninae</taxon>
        <taxon>Amphibalanus</taxon>
    </lineage>
</organism>
<dbReference type="Pfam" id="PF08336">
    <property type="entry name" value="P4Ha_N"/>
    <property type="match status" value="1"/>
</dbReference>
<feature type="signal peptide" evidence="15">
    <location>
        <begin position="1"/>
        <end position="18"/>
    </location>
</feature>
<dbReference type="InterPro" id="IPR059068">
    <property type="entry name" value="TPR_P4H"/>
</dbReference>
<comment type="caution">
    <text evidence="17">The sequence shown here is derived from an EMBL/GenBank/DDBJ whole genome shotgun (WGS) entry which is preliminary data.</text>
</comment>
<feature type="region of interest" description="Disordered" evidence="14">
    <location>
        <begin position="259"/>
        <end position="278"/>
    </location>
</feature>
<dbReference type="EC" id="1.14.11.2" evidence="5"/>
<keyword evidence="11" id="KW-0408">Iron</keyword>
<evidence type="ECO:0000256" key="7">
    <source>
        <dbReference type="ARBA" id="ARBA00022824"/>
    </source>
</evidence>
<gene>
    <name evidence="17" type="primary">phy-2_1</name>
    <name evidence="17" type="ORF">FJT64_002817</name>
</gene>
<dbReference type="PANTHER" id="PTHR10869">
    <property type="entry name" value="PROLYL 4-HYDROXYLASE ALPHA SUBUNIT"/>
    <property type="match status" value="1"/>
</dbReference>
<keyword evidence="9" id="KW-0223">Dioxygenase</keyword>
<evidence type="ECO:0000256" key="9">
    <source>
        <dbReference type="ARBA" id="ARBA00022964"/>
    </source>
</evidence>
<feature type="coiled-coil region" evidence="13">
    <location>
        <begin position="45"/>
        <end position="75"/>
    </location>
</feature>
<dbReference type="Pfam" id="PF23558">
    <property type="entry name" value="TPR_P4H"/>
    <property type="match status" value="1"/>
</dbReference>
<dbReference type="PANTHER" id="PTHR10869:SF234">
    <property type="entry name" value="PROCOLLAGEN-PROLINE 4-DIOXYGENASE"/>
    <property type="match status" value="1"/>
</dbReference>
<comment type="cofactor">
    <cofactor evidence="1">
        <name>L-ascorbate</name>
        <dbReference type="ChEBI" id="CHEBI:38290"/>
    </cofactor>
</comment>
<keyword evidence="7" id="KW-0256">Endoplasmic reticulum</keyword>
<comment type="subcellular location">
    <subcellularLocation>
        <location evidence="3">Endoplasmic reticulum lumen</location>
    </subcellularLocation>
</comment>
<evidence type="ECO:0000256" key="11">
    <source>
        <dbReference type="ARBA" id="ARBA00023004"/>
    </source>
</evidence>
<dbReference type="EMBL" id="VIIS01000869">
    <property type="protein sequence ID" value="KAF0304156.1"/>
    <property type="molecule type" value="Genomic_DNA"/>
</dbReference>
<evidence type="ECO:0000256" key="2">
    <source>
        <dbReference type="ARBA" id="ARBA00002035"/>
    </source>
</evidence>
<evidence type="ECO:0000256" key="8">
    <source>
        <dbReference type="ARBA" id="ARBA00022896"/>
    </source>
</evidence>
<dbReference type="GO" id="GO:0031418">
    <property type="term" value="F:L-ascorbic acid binding"/>
    <property type="evidence" value="ECO:0007669"/>
    <property type="project" value="UniProtKB-KW"/>
</dbReference>
<dbReference type="Gene3D" id="1.25.40.10">
    <property type="entry name" value="Tetratricopeptide repeat domain"/>
    <property type="match status" value="1"/>
</dbReference>
<feature type="chain" id="PRO_5033526067" description="procollagen-proline 4-dioxygenase" evidence="15">
    <location>
        <begin position="19"/>
        <end position="543"/>
    </location>
</feature>
<proteinExistence type="inferred from homology"/>
<dbReference type="Pfam" id="PF13640">
    <property type="entry name" value="2OG-FeII_Oxy_3"/>
    <property type="match status" value="1"/>
</dbReference>
<keyword evidence="18" id="KW-1185">Reference proteome</keyword>
<dbReference type="OrthoDB" id="420380at2759"/>
<keyword evidence="6" id="KW-0479">Metal-binding</keyword>
<evidence type="ECO:0000256" key="4">
    <source>
        <dbReference type="ARBA" id="ARBA00006511"/>
    </source>
</evidence>
<protein>
    <recommendedName>
        <fullName evidence="5">procollagen-proline 4-dioxygenase</fullName>
        <ecNumber evidence="5">1.14.11.2</ecNumber>
    </recommendedName>
</protein>
<dbReference type="Proteomes" id="UP000440578">
    <property type="component" value="Unassembled WGS sequence"/>
</dbReference>
<dbReference type="SUPFAM" id="SSF48452">
    <property type="entry name" value="TPR-like"/>
    <property type="match status" value="1"/>
</dbReference>
<dbReference type="InterPro" id="IPR044862">
    <property type="entry name" value="Pro_4_hyd_alph_FE2OG_OXY"/>
</dbReference>
<comment type="function">
    <text evidence="2">Catalyzes the post-translational formation of 4-hydroxyproline in -Xaa-Pro-Gly- sequences in collagens and other proteins.</text>
</comment>
<dbReference type="Gene3D" id="2.60.120.620">
    <property type="entry name" value="q2cbj1_9rhob like domain"/>
    <property type="match status" value="1"/>
</dbReference>
<dbReference type="GO" id="GO:0005788">
    <property type="term" value="C:endoplasmic reticulum lumen"/>
    <property type="evidence" value="ECO:0007669"/>
    <property type="project" value="UniProtKB-SubCell"/>
</dbReference>
<evidence type="ECO:0000256" key="6">
    <source>
        <dbReference type="ARBA" id="ARBA00022723"/>
    </source>
</evidence>
<dbReference type="PROSITE" id="PS51471">
    <property type="entry name" value="FE2OG_OXY"/>
    <property type="match status" value="1"/>
</dbReference>
<dbReference type="Gene3D" id="6.10.140.1460">
    <property type="match status" value="1"/>
</dbReference>
<evidence type="ECO:0000256" key="13">
    <source>
        <dbReference type="SAM" id="Coils"/>
    </source>
</evidence>
<evidence type="ECO:0000256" key="5">
    <source>
        <dbReference type="ARBA" id="ARBA00012269"/>
    </source>
</evidence>
<evidence type="ECO:0000256" key="15">
    <source>
        <dbReference type="SAM" id="SignalP"/>
    </source>
</evidence>
<dbReference type="InterPro" id="IPR006620">
    <property type="entry name" value="Pro_4_hyd_alph"/>
</dbReference>
<dbReference type="EMBL" id="VIIS01000869">
    <property type="protein sequence ID" value="KAF0304155.1"/>
    <property type="molecule type" value="Genomic_DNA"/>
</dbReference>
<keyword evidence="12" id="KW-0325">Glycoprotein</keyword>
<dbReference type="SMART" id="SM00702">
    <property type="entry name" value="P4Hc"/>
    <property type="match status" value="1"/>
</dbReference>
<dbReference type="FunFam" id="2.60.120.620:FF:000001">
    <property type="entry name" value="Prolyl 4-hydroxylase subunit alpha 2"/>
    <property type="match status" value="1"/>
</dbReference>
<dbReference type="FunFam" id="1.25.40.10:FF:000006">
    <property type="entry name" value="Prolyl 4-hydroxylase subunit alpha 2"/>
    <property type="match status" value="1"/>
</dbReference>
<evidence type="ECO:0000256" key="14">
    <source>
        <dbReference type="SAM" id="MobiDB-lite"/>
    </source>
</evidence>
<reference evidence="17 18" key="1">
    <citation type="submission" date="2019-07" db="EMBL/GenBank/DDBJ databases">
        <title>Draft genome assembly of a fouling barnacle, Amphibalanus amphitrite (Darwin, 1854): The first reference genome for Thecostraca.</title>
        <authorList>
            <person name="Kim W."/>
        </authorList>
    </citation>
    <scope>NUCLEOTIDE SEQUENCE [LARGE SCALE GENOMIC DNA]</scope>
    <source>
        <strain evidence="17">SNU_AA5</strain>
        <tissue evidence="17">Soma without cirri and trophi</tissue>
    </source>
</reference>
<keyword evidence="13" id="KW-0175">Coiled coil</keyword>